<dbReference type="InterPro" id="IPR009057">
    <property type="entry name" value="Homeodomain-like_sf"/>
</dbReference>
<dbReference type="Pfam" id="PF00440">
    <property type="entry name" value="TetR_N"/>
    <property type="match status" value="1"/>
</dbReference>
<dbReference type="Pfam" id="PF16925">
    <property type="entry name" value="TetR_C_13"/>
    <property type="match status" value="1"/>
</dbReference>
<dbReference type="PRINTS" id="PR00455">
    <property type="entry name" value="HTHTETR"/>
</dbReference>
<dbReference type="PANTHER" id="PTHR47506:SF1">
    <property type="entry name" value="HTH-TYPE TRANSCRIPTIONAL REGULATOR YJDC"/>
    <property type="match status" value="1"/>
</dbReference>
<dbReference type="EMBL" id="ASGY01000181">
    <property type="protein sequence ID" value="KGE65555.1"/>
    <property type="molecule type" value="Genomic_DNA"/>
</dbReference>
<evidence type="ECO:0000313" key="7">
    <source>
        <dbReference type="Proteomes" id="UP000030060"/>
    </source>
</evidence>
<accession>A0A0A1YU65</accession>
<sequence length="195" mass="21215">MARPRAFDRDQVLQQAIRVFCDKGFAAASTEELMQAMGLSRQSMYNTFGDKRQLYLQAMAEYQRNGVDDLIGRLNQGQTPLQAIHDTLQSFATRALREGTAGCMGVNAICEFGQEDEEINRLTAHSTERLRDALVHTLGRAREQGELAPDTDLSGACDFLMATLSGMKIAGKGGATVEQLANIAVFAIRALGANA</sequence>
<keyword evidence="3" id="KW-0804">Transcription</keyword>
<dbReference type="InterPro" id="IPR011075">
    <property type="entry name" value="TetR_C"/>
</dbReference>
<evidence type="ECO:0000313" key="6">
    <source>
        <dbReference type="EMBL" id="KGE65555.1"/>
    </source>
</evidence>
<dbReference type="GO" id="GO:0003677">
    <property type="term" value="F:DNA binding"/>
    <property type="evidence" value="ECO:0007669"/>
    <property type="project" value="UniProtKB-UniRule"/>
</dbReference>
<dbReference type="InterPro" id="IPR036271">
    <property type="entry name" value="Tet_transcr_reg_TetR-rel_C_sf"/>
</dbReference>
<name>A0A0A1YU65_PSEFL</name>
<feature type="domain" description="HTH tetR-type" evidence="5">
    <location>
        <begin position="6"/>
        <end position="66"/>
    </location>
</feature>
<dbReference type="PROSITE" id="PS50977">
    <property type="entry name" value="HTH_TETR_2"/>
    <property type="match status" value="1"/>
</dbReference>
<dbReference type="AlphaFoldDB" id="A0A0A1YU65"/>
<dbReference type="SUPFAM" id="SSF48498">
    <property type="entry name" value="Tetracyclin repressor-like, C-terminal domain"/>
    <property type="match status" value="1"/>
</dbReference>
<gene>
    <name evidence="6" type="ORF">K814_0123370</name>
</gene>
<evidence type="ECO:0000256" key="2">
    <source>
        <dbReference type="ARBA" id="ARBA00023125"/>
    </source>
</evidence>
<evidence type="ECO:0000259" key="5">
    <source>
        <dbReference type="PROSITE" id="PS50977"/>
    </source>
</evidence>
<dbReference type="RefSeq" id="WP_038849477.1">
    <property type="nucleotide sequence ID" value="NZ_ASGY01000181.1"/>
</dbReference>
<feature type="DNA-binding region" description="H-T-H motif" evidence="4">
    <location>
        <begin position="29"/>
        <end position="48"/>
    </location>
</feature>
<dbReference type="PANTHER" id="PTHR47506">
    <property type="entry name" value="TRANSCRIPTIONAL REGULATORY PROTEIN"/>
    <property type="match status" value="1"/>
</dbReference>
<reference evidence="6 7" key="1">
    <citation type="journal article" date="2013" name="Genome Announc.">
        <title>Draft Genome Sequence of Pseudomonas fluorescens LMG 5329, a White Line-Inducing Principle-Producing Bioindicator for the Mushroom Pathogen Pseudomonas tolaasii.</title>
        <authorList>
            <person name="Ghequire M.G."/>
            <person name="Rokni-Zadeh H."/>
            <person name="Zarrineh P."/>
            <person name="De Mot R."/>
        </authorList>
    </citation>
    <scope>NUCLEOTIDE SEQUENCE [LARGE SCALE GENOMIC DNA]</scope>
    <source>
        <strain evidence="6 7">LMG 5329</strain>
    </source>
</reference>
<evidence type="ECO:0000256" key="4">
    <source>
        <dbReference type="PROSITE-ProRule" id="PRU00335"/>
    </source>
</evidence>
<keyword evidence="1" id="KW-0805">Transcription regulation</keyword>
<comment type="caution">
    <text evidence="6">The sequence shown here is derived from an EMBL/GenBank/DDBJ whole genome shotgun (WGS) entry which is preliminary data.</text>
</comment>
<protein>
    <submittedName>
        <fullName evidence="6">TetR family transcriptional regulator</fullName>
    </submittedName>
</protein>
<dbReference type="SUPFAM" id="SSF46689">
    <property type="entry name" value="Homeodomain-like"/>
    <property type="match status" value="1"/>
</dbReference>
<keyword evidence="2 4" id="KW-0238">DNA-binding</keyword>
<proteinExistence type="predicted"/>
<dbReference type="Proteomes" id="UP000030060">
    <property type="component" value="Unassembled WGS sequence"/>
</dbReference>
<dbReference type="Gene3D" id="1.10.10.60">
    <property type="entry name" value="Homeodomain-like"/>
    <property type="match status" value="1"/>
</dbReference>
<evidence type="ECO:0000256" key="3">
    <source>
        <dbReference type="ARBA" id="ARBA00023163"/>
    </source>
</evidence>
<evidence type="ECO:0000256" key="1">
    <source>
        <dbReference type="ARBA" id="ARBA00023015"/>
    </source>
</evidence>
<dbReference type="OrthoDB" id="270177at2"/>
<dbReference type="Gene3D" id="1.10.357.10">
    <property type="entry name" value="Tetracycline Repressor, domain 2"/>
    <property type="match status" value="1"/>
</dbReference>
<dbReference type="InterPro" id="IPR001647">
    <property type="entry name" value="HTH_TetR"/>
</dbReference>
<organism evidence="6 7">
    <name type="scientific">Pseudomonas fluorescens LMG 5329</name>
    <dbReference type="NCBI Taxonomy" id="1324332"/>
    <lineage>
        <taxon>Bacteria</taxon>
        <taxon>Pseudomonadati</taxon>
        <taxon>Pseudomonadota</taxon>
        <taxon>Gammaproteobacteria</taxon>
        <taxon>Pseudomonadales</taxon>
        <taxon>Pseudomonadaceae</taxon>
        <taxon>Pseudomonas</taxon>
    </lineage>
</organism>